<dbReference type="AlphaFoldDB" id="V7PJ59"/>
<proteinExistence type="predicted"/>
<feature type="compositionally biased region" description="Basic and acidic residues" evidence="1">
    <location>
        <begin position="34"/>
        <end position="44"/>
    </location>
</feature>
<evidence type="ECO:0000313" key="3">
    <source>
        <dbReference type="EMBL" id="ETB58822.1"/>
    </source>
</evidence>
<dbReference type="EMBL" id="KI635769">
    <property type="protein sequence ID" value="ETB58822.1"/>
    <property type="molecule type" value="Genomic_DNA"/>
</dbReference>
<gene>
    <name evidence="3" type="ORF">YYC_03597</name>
</gene>
<evidence type="ECO:0000256" key="2">
    <source>
        <dbReference type="SAM" id="SignalP"/>
    </source>
</evidence>
<feature type="compositionally biased region" description="Basic and acidic residues" evidence="1">
    <location>
        <begin position="102"/>
        <end position="117"/>
    </location>
</feature>
<feature type="compositionally biased region" description="Polar residues" evidence="1">
    <location>
        <begin position="87"/>
        <end position="101"/>
    </location>
</feature>
<dbReference type="Proteomes" id="UP000018538">
    <property type="component" value="Unassembled WGS sequence"/>
</dbReference>
<feature type="compositionally biased region" description="Basic and acidic residues" evidence="1">
    <location>
        <begin position="125"/>
        <end position="139"/>
    </location>
</feature>
<feature type="chain" id="PRO_5004764169" description="PYST-C1-like N-terminal domain-containing protein" evidence="2">
    <location>
        <begin position="20"/>
        <end position="225"/>
    </location>
</feature>
<feature type="signal peptide" evidence="2">
    <location>
        <begin position="1"/>
        <end position="19"/>
    </location>
</feature>
<feature type="compositionally biased region" description="Basic residues" evidence="1">
    <location>
        <begin position="160"/>
        <end position="177"/>
    </location>
</feature>
<keyword evidence="2" id="KW-0732">Signal</keyword>
<feature type="compositionally biased region" description="Basic and acidic residues" evidence="1">
    <location>
        <begin position="146"/>
        <end position="159"/>
    </location>
</feature>
<reference evidence="3 4" key="1">
    <citation type="submission" date="2013-11" db="EMBL/GenBank/DDBJ databases">
        <title>The Genome Sequence of Plasmodium yoelii 17X.</title>
        <authorList>
            <consortium name="The Broad Institute Genomics Platform"/>
            <consortium name="The Broad Institute Genome Sequencing Center for Infectious Disease"/>
            <person name="Neafsey D."/>
            <person name="Adams J."/>
            <person name="Walker B."/>
            <person name="Young S.K."/>
            <person name="Zeng Q."/>
            <person name="Gargeya S."/>
            <person name="Fitzgerald M."/>
            <person name="Haas B."/>
            <person name="Abouelleil A."/>
            <person name="Alvarado L."/>
            <person name="Chapman S.B."/>
            <person name="Gainer-Dewar J."/>
            <person name="Goldberg J."/>
            <person name="Griggs A."/>
            <person name="Gujja S."/>
            <person name="Hansen M."/>
            <person name="Howarth C."/>
            <person name="Imamovic A."/>
            <person name="Ireland A."/>
            <person name="Larimer J."/>
            <person name="McCowan C."/>
            <person name="Murphy C."/>
            <person name="Pearson M."/>
            <person name="Poon T.W."/>
            <person name="Priest M."/>
            <person name="Roberts A."/>
            <person name="Saif S."/>
            <person name="Shea T."/>
            <person name="Sykes S."/>
            <person name="Wortman J."/>
            <person name="Nusbaum C."/>
            <person name="Birren B."/>
        </authorList>
    </citation>
    <scope>NUCLEOTIDE SEQUENCE [LARGE SCALE GENOMIC DNA]</scope>
    <source>
        <strain evidence="3 4">17X</strain>
    </source>
</reference>
<evidence type="ECO:0008006" key="5">
    <source>
        <dbReference type="Google" id="ProtNLM"/>
    </source>
</evidence>
<feature type="compositionally biased region" description="Polar residues" evidence="1">
    <location>
        <begin position="45"/>
        <end position="60"/>
    </location>
</feature>
<accession>V7PJ59</accession>
<evidence type="ECO:0000256" key="1">
    <source>
        <dbReference type="SAM" id="MobiDB-lite"/>
    </source>
</evidence>
<organism evidence="3 4">
    <name type="scientific">Plasmodium yoelii 17X</name>
    <dbReference type="NCBI Taxonomy" id="1323249"/>
    <lineage>
        <taxon>Eukaryota</taxon>
        <taxon>Sar</taxon>
        <taxon>Alveolata</taxon>
        <taxon>Apicomplexa</taxon>
        <taxon>Aconoidasida</taxon>
        <taxon>Haemosporida</taxon>
        <taxon>Plasmodiidae</taxon>
        <taxon>Plasmodium</taxon>
        <taxon>Plasmodium (Vinckeia)</taxon>
    </lineage>
</organism>
<feature type="region of interest" description="Disordered" evidence="1">
    <location>
        <begin position="29"/>
        <end position="225"/>
    </location>
</feature>
<dbReference type="OrthoDB" id="372954at2759"/>
<name>V7PJ59_PLAYE</name>
<evidence type="ECO:0000313" key="4">
    <source>
        <dbReference type="Proteomes" id="UP000018538"/>
    </source>
</evidence>
<sequence>MNILYISFFFLGIFHFCKTASINEASNTSVSEKQNIDNSEHAEQKTSIVHSENEGNIDSSNDAKDKSPLPKNPPNTTQPKIDKKGDNNNCEKSQDKANTTNPKEDTKPHPNQPDRKRVILVRPFPRKDDHESTNQKEQAETSAAKEQSESKASNSEHFKKGGGSKSSKHKRKNHGRGYRYNTVRGINKSDIDQASLETIKEKKEDNEQQNPPTDDKTLDLSKKKT</sequence>
<protein>
    <recommendedName>
        <fullName evidence="5">PYST-C1-like N-terminal domain-containing protein</fullName>
    </recommendedName>
</protein>
<keyword evidence="4" id="KW-1185">Reference proteome</keyword>
<feature type="compositionally biased region" description="Basic and acidic residues" evidence="1">
    <location>
        <begin position="213"/>
        <end position="225"/>
    </location>
</feature>